<evidence type="ECO:0008006" key="3">
    <source>
        <dbReference type="Google" id="ProtNLM"/>
    </source>
</evidence>
<gene>
    <name evidence="1" type="ORF">PM001_LOCUS6134</name>
</gene>
<organism evidence="1 2">
    <name type="scientific">Peronospora matthiolae</name>
    <dbReference type="NCBI Taxonomy" id="2874970"/>
    <lineage>
        <taxon>Eukaryota</taxon>
        <taxon>Sar</taxon>
        <taxon>Stramenopiles</taxon>
        <taxon>Oomycota</taxon>
        <taxon>Peronosporomycetes</taxon>
        <taxon>Peronosporales</taxon>
        <taxon>Peronosporaceae</taxon>
        <taxon>Peronospora</taxon>
    </lineage>
</organism>
<name>A0AAV1TJ57_9STRA</name>
<reference evidence="1" key="1">
    <citation type="submission" date="2024-01" db="EMBL/GenBank/DDBJ databases">
        <authorList>
            <person name="Webb A."/>
        </authorList>
    </citation>
    <scope>NUCLEOTIDE SEQUENCE</scope>
    <source>
        <strain evidence="1">Pm1</strain>
    </source>
</reference>
<evidence type="ECO:0000313" key="2">
    <source>
        <dbReference type="Proteomes" id="UP001162060"/>
    </source>
</evidence>
<comment type="caution">
    <text evidence="1">The sequence shown here is derived from an EMBL/GenBank/DDBJ whole genome shotgun (WGS) entry which is preliminary data.</text>
</comment>
<dbReference type="Proteomes" id="UP001162060">
    <property type="component" value="Unassembled WGS sequence"/>
</dbReference>
<dbReference type="EMBL" id="CAKLBY020000049">
    <property type="protein sequence ID" value="CAK7919739.1"/>
    <property type="molecule type" value="Genomic_DNA"/>
</dbReference>
<sequence length="149" mass="16706">MRHFLLRTHRSLREPQLAQFYDVARGLADDVAVVSWGHHYRDYNKMADCAANIAMDTCSSIQVRILAGRRVVKEVAAHVDKDVNHWIETSTNGHADTSGSTYTEKDQMLPQKHLALRGGVLRGTIIALDYYLDVCVVILITTILDTAGR</sequence>
<proteinExistence type="predicted"/>
<dbReference type="AlphaFoldDB" id="A0AAV1TJ57"/>
<evidence type="ECO:0000313" key="1">
    <source>
        <dbReference type="EMBL" id="CAK7919739.1"/>
    </source>
</evidence>
<accession>A0AAV1TJ57</accession>
<protein>
    <recommendedName>
        <fullName evidence="3">RNase H type-1 domain-containing protein</fullName>
    </recommendedName>
</protein>